<sequence>MQKTPFILGVAVGYVLGARAGRERYEQIKRSAATVWTSDVVEQKKAEALAVARTKAAPYVADRLADAARAAGQALRESGSSVKHLKAVPSETVEDRPTGTDA</sequence>
<gene>
    <name evidence="2" type="ORF">BN12_1950002</name>
</gene>
<evidence type="ECO:0000313" key="2">
    <source>
        <dbReference type="EMBL" id="CCH77427.1"/>
    </source>
</evidence>
<evidence type="ECO:0008006" key="4">
    <source>
        <dbReference type="Google" id="ProtNLM"/>
    </source>
</evidence>
<keyword evidence="3" id="KW-1185">Reference proteome</keyword>
<feature type="compositionally biased region" description="Basic and acidic residues" evidence="1">
    <location>
        <begin position="93"/>
        <end position="102"/>
    </location>
</feature>
<dbReference type="RefSeq" id="WP_053080071.1">
    <property type="nucleotide sequence ID" value="NZ_HF570958.1"/>
</dbReference>
<name>A0A077LX25_9MICO</name>
<evidence type="ECO:0000256" key="1">
    <source>
        <dbReference type="SAM" id="MobiDB-lite"/>
    </source>
</evidence>
<dbReference type="AlphaFoldDB" id="A0A077LX25"/>
<feature type="region of interest" description="Disordered" evidence="1">
    <location>
        <begin position="76"/>
        <end position="102"/>
    </location>
</feature>
<dbReference type="Proteomes" id="UP000035721">
    <property type="component" value="Unassembled WGS sequence"/>
</dbReference>
<dbReference type="EMBL" id="CAJB01000107">
    <property type="protein sequence ID" value="CCH77427.1"/>
    <property type="molecule type" value="Genomic_DNA"/>
</dbReference>
<evidence type="ECO:0000313" key="3">
    <source>
        <dbReference type="Proteomes" id="UP000035721"/>
    </source>
</evidence>
<dbReference type="STRING" id="1194083.BN12_1950002"/>
<organism evidence="2 3">
    <name type="scientific">Nostocoides japonicum T1-X7</name>
    <dbReference type="NCBI Taxonomy" id="1194083"/>
    <lineage>
        <taxon>Bacteria</taxon>
        <taxon>Bacillati</taxon>
        <taxon>Actinomycetota</taxon>
        <taxon>Actinomycetes</taxon>
        <taxon>Micrococcales</taxon>
        <taxon>Intrasporangiaceae</taxon>
        <taxon>Nostocoides</taxon>
    </lineage>
</organism>
<protein>
    <recommendedName>
        <fullName evidence="4">Protoporphyrinogen oxidase</fullName>
    </recommendedName>
</protein>
<reference evidence="2 3" key="1">
    <citation type="journal article" date="2013" name="ISME J.">
        <title>A metabolic model for members of the genus Tetrasphaera involved in enhanced biological phosphorus removal.</title>
        <authorList>
            <person name="Kristiansen R."/>
            <person name="Nguyen H.T.T."/>
            <person name="Saunders A.M."/>
            <person name="Nielsen J.L."/>
            <person name="Wimmer R."/>
            <person name="Le V.Q."/>
            <person name="McIlroy S.J."/>
            <person name="Petrovski S."/>
            <person name="Seviour R.J."/>
            <person name="Calteau A."/>
            <person name="Nielsen K.L."/>
            <person name="Nielsen P.H."/>
        </authorList>
    </citation>
    <scope>NUCLEOTIDE SEQUENCE [LARGE SCALE GENOMIC DNA]</scope>
    <source>
        <strain evidence="2 3">T1-X7</strain>
    </source>
</reference>
<accession>A0A077LX25</accession>
<proteinExistence type="predicted"/>
<comment type="caution">
    <text evidence="2">The sequence shown here is derived from an EMBL/GenBank/DDBJ whole genome shotgun (WGS) entry which is preliminary data.</text>
</comment>